<dbReference type="Gene3D" id="3.40.50.300">
    <property type="entry name" value="P-loop containing nucleotide triphosphate hydrolases"/>
    <property type="match status" value="1"/>
</dbReference>
<keyword evidence="2" id="KW-1185">Reference proteome</keyword>
<dbReference type="SUPFAM" id="SSF52540">
    <property type="entry name" value="P-loop containing nucleoside triphosphate hydrolases"/>
    <property type="match status" value="1"/>
</dbReference>
<accession>A0A3S0ZSP2</accession>
<feature type="non-terminal residue" evidence="1">
    <location>
        <position position="1"/>
    </location>
</feature>
<proteinExistence type="predicted"/>
<dbReference type="InterPro" id="IPR027417">
    <property type="entry name" value="P-loop_NTPase"/>
</dbReference>
<feature type="non-terminal residue" evidence="1">
    <location>
        <position position="146"/>
    </location>
</feature>
<dbReference type="OrthoDB" id="6152155at2759"/>
<reference evidence="1 2" key="1">
    <citation type="submission" date="2019-01" db="EMBL/GenBank/DDBJ databases">
        <title>A draft genome assembly of the solar-powered sea slug Elysia chlorotica.</title>
        <authorList>
            <person name="Cai H."/>
            <person name="Li Q."/>
            <person name="Fang X."/>
            <person name="Li J."/>
            <person name="Curtis N.E."/>
            <person name="Altenburger A."/>
            <person name="Shibata T."/>
            <person name="Feng M."/>
            <person name="Maeda T."/>
            <person name="Schwartz J.A."/>
            <person name="Shigenobu S."/>
            <person name="Lundholm N."/>
            <person name="Nishiyama T."/>
            <person name="Yang H."/>
            <person name="Hasebe M."/>
            <person name="Li S."/>
            <person name="Pierce S.K."/>
            <person name="Wang J."/>
        </authorList>
    </citation>
    <scope>NUCLEOTIDE SEQUENCE [LARGE SCALE GENOMIC DNA]</scope>
    <source>
        <strain evidence="1">EC2010</strain>
        <tissue evidence="1">Whole organism of an adult</tissue>
    </source>
</reference>
<name>A0A3S0ZSP2_ELYCH</name>
<evidence type="ECO:0000313" key="1">
    <source>
        <dbReference type="EMBL" id="RUS84884.1"/>
    </source>
</evidence>
<dbReference type="AlphaFoldDB" id="A0A3S0ZSP2"/>
<dbReference type="EMBL" id="RQTK01000190">
    <property type="protein sequence ID" value="RUS84884.1"/>
    <property type="molecule type" value="Genomic_DNA"/>
</dbReference>
<protein>
    <submittedName>
        <fullName evidence="1">Uncharacterized protein</fullName>
    </submittedName>
</protein>
<dbReference type="Proteomes" id="UP000271974">
    <property type="component" value="Unassembled WGS sequence"/>
</dbReference>
<organism evidence="1 2">
    <name type="scientific">Elysia chlorotica</name>
    <name type="common">Eastern emerald elysia</name>
    <name type="synonym">Sea slug</name>
    <dbReference type="NCBI Taxonomy" id="188477"/>
    <lineage>
        <taxon>Eukaryota</taxon>
        <taxon>Metazoa</taxon>
        <taxon>Spiralia</taxon>
        <taxon>Lophotrochozoa</taxon>
        <taxon>Mollusca</taxon>
        <taxon>Gastropoda</taxon>
        <taxon>Heterobranchia</taxon>
        <taxon>Euthyneura</taxon>
        <taxon>Panpulmonata</taxon>
        <taxon>Sacoglossa</taxon>
        <taxon>Placobranchoidea</taxon>
        <taxon>Plakobranchidae</taxon>
        <taxon>Elysia</taxon>
    </lineage>
</organism>
<evidence type="ECO:0000313" key="2">
    <source>
        <dbReference type="Proteomes" id="UP000271974"/>
    </source>
</evidence>
<sequence>DPRPTLLSESRVLKWFDFHRDVGNFSALHCRLMGKDLKNLRQLRDQFPGRVKVVRYEHGATDPQGYAEELYKFLGLQITQDLFDFVKYLTSPVAEKIKQPQVNSTQYRHIKRRAKRDIAIDVNDTNQSLWIQNVSRPNIDKTKSVT</sequence>
<gene>
    <name evidence="1" type="ORF">EGW08_007353</name>
</gene>
<comment type="caution">
    <text evidence="1">The sequence shown here is derived from an EMBL/GenBank/DDBJ whole genome shotgun (WGS) entry which is preliminary data.</text>
</comment>